<gene>
    <name evidence="1" type="ORF">NTG6680_2122</name>
</gene>
<reference evidence="1 2" key="1">
    <citation type="submission" date="2021-10" db="EMBL/GenBank/DDBJ databases">
        <authorList>
            <person name="Koch H."/>
        </authorList>
    </citation>
    <scope>NUCLEOTIDE SEQUENCE [LARGE SCALE GENOMIC DNA]</scope>
    <source>
        <strain evidence="1">6680</strain>
    </source>
</reference>
<keyword evidence="2" id="KW-1185">Reference proteome</keyword>
<protein>
    <submittedName>
        <fullName evidence="1">Uncharacterized protein</fullName>
    </submittedName>
</protein>
<sequence>MELGEVTMGVLGEIERMVGSREHRLQIAQEGIDRVKLLQFYAGRTAILP</sequence>
<proteinExistence type="predicted"/>
<dbReference type="EMBL" id="OU912926">
    <property type="protein sequence ID" value="CAG9933371.1"/>
    <property type="molecule type" value="Genomic_DNA"/>
</dbReference>
<name>A0ABN8AKX9_9PROT</name>
<evidence type="ECO:0000313" key="1">
    <source>
        <dbReference type="EMBL" id="CAG9933371.1"/>
    </source>
</evidence>
<dbReference type="Proteomes" id="UP000839052">
    <property type="component" value="Chromosome"/>
</dbReference>
<accession>A0ABN8AKX9</accession>
<organism evidence="1 2">
    <name type="scientific">Candidatus Nitrotoga arctica</name>
    <dbReference type="NCBI Taxonomy" id="453162"/>
    <lineage>
        <taxon>Bacteria</taxon>
        <taxon>Pseudomonadati</taxon>
        <taxon>Pseudomonadota</taxon>
        <taxon>Betaproteobacteria</taxon>
        <taxon>Nitrosomonadales</taxon>
        <taxon>Gallionellaceae</taxon>
        <taxon>Candidatus Nitrotoga</taxon>
    </lineage>
</organism>
<evidence type="ECO:0000313" key="2">
    <source>
        <dbReference type="Proteomes" id="UP000839052"/>
    </source>
</evidence>